<comment type="caution">
    <text evidence="2">The sequence shown here is derived from an EMBL/GenBank/DDBJ whole genome shotgun (WGS) entry which is preliminary data.</text>
</comment>
<evidence type="ECO:0000313" key="3">
    <source>
        <dbReference type="Proteomes" id="UP000179807"/>
    </source>
</evidence>
<feature type="coiled-coil region" evidence="1">
    <location>
        <begin position="82"/>
        <end position="144"/>
    </location>
</feature>
<keyword evidence="3" id="KW-1185">Reference proteome</keyword>
<dbReference type="EMBL" id="MLAK01000176">
    <property type="protein sequence ID" value="OHT15888.1"/>
    <property type="molecule type" value="Genomic_DNA"/>
</dbReference>
<dbReference type="AlphaFoldDB" id="A0A1J4KYD0"/>
<sequence length="188" mass="22424">MTNEVSELKEKIQIHKTKLNDDEELARQHWHVIHDYTKRSKKKEIKAQKSRDNYSGLEERKLYLKNEIKNYHSIIAQTLDDILYKEREIKKTNKNIVELKEKKEIEFSLAQTKKDKIFELEQLKDNLTNSISNYKNEIVQMNKENSDISIYLNNILKVNSKQVAEFDDPVRLTERFVACLRPRRNAST</sequence>
<dbReference type="RefSeq" id="XP_068369024.1">
    <property type="nucleotide sequence ID" value="XM_068497419.1"/>
</dbReference>
<protein>
    <submittedName>
        <fullName evidence="2">Uncharacterized protein</fullName>
    </submittedName>
</protein>
<name>A0A1J4KYD0_9EUKA</name>
<accession>A0A1J4KYD0</accession>
<proteinExistence type="predicted"/>
<evidence type="ECO:0000256" key="1">
    <source>
        <dbReference type="SAM" id="Coils"/>
    </source>
</evidence>
<organism evidence="2 3">
    <name type="scientific">Tritrichomonas foetus</name>
    <dbReference type="NCBI Taxonomy" id="1144522"/>
    <lineage>
        <taxon>Eukaryota</taxon>
        <taxon>Metamonada</taxon>
        <taxon>Parabasalia</taxon>
        <taxon>Tritrichomonadida</taxon>
        <taxon>Tritrichomonadidae</taxon>
        <taxon>Tritrichomonas</taxon>
    </lineage>
</organism>
<gene>
    <name evidence="2" type="ORF">TRFO_13735</name>
</gene>
<dbReference type="Proteomes" id="UP000179807">
    <property type="component" value="Unassembled WGS sequence"/>
</dbReference>
<dbReference type="GeneID" id="94832123"/>
<evidence type="ECO:0000313" key="2">
    <source>
        <dbReference type="EMBL" id="OHT15888.1"/>
    </source>
</evidence>
<reference evidence="2" key="1">
    <citation type="submission" date="2016-10" db="EMBL/GenBank/DDBJ databases">
        <authorList>
            <person name="Benchimol M."/>
            <person name="Almeida L.G."/>
            <person name="Vasconcelos A.T."/>
            <person name="Perreira-Neves A."/>
            <person name="Rosa I.A."/>
            <person name="Tasca T."/>
            <person name="Bogo M.R."/>
            <person name="de Souza W."/>
        </authorList>
    </citation>
    <scope>NUCLEOTIDE SEQUENCE [LARGE SCALE GENOMIC DNA]</scope>
    <source>
        <strain evidence="2">K</strain>
    </source>
</reference>
<keyword evidence="1" id="KW-0175">Coiled coil</keyword>
<dbReference type="VEuPathDB" id="TrichDB:TRFO_13735"/>